<dbReference type="RefSeq" id="WP_058796777.1">
    <property type="nucleotide sequence ID" value="NZ_CP013611.1"/>
</dbReference>
<dbReference type="InterPro" id="IPR023343">
    <property type="entry name" value="Penicillin_amidase_dom1"/>
</dbReference>
<keyword evidence="6" id="KW-0479">Metal-binding</keyword>
<evidence type="ECO:0000313" key="8">
    <source>
        <dbReference type="Proteomes" id="UP000069015"/>
    </source>
</evidence>
<dbReference type="GO" id="GO:0016811">
    <property type="term" value="F:hydrolase activity, acting on carbon-nitrogen (but not peptide) bonds, in linear amides"/>
    <property type="evidence" value="ECO:0007669"/>
    <property type="project" value="InterPro"/>
</dbReference>
<dbReference type="Gene3D" id="1.10.439.10">
    <property type="entry name" value="Penicillin Amidohydrolase, domain 1"/>
    <property type="match status" value="1"/>
</dbReference>
<dbReference type="InterPro" id="IPR014395">
    <property type="entry name" value="Pen/GL7ACA/AHL_acylase"/>
</dbReference>
<dbReference type="Pfam" id="PF01804">
    <property type="entry name" value="Penicil_amidase"/>
    <property type="match status" value="1"/>
</dbReference>
<dbReference type="PANTHER" id="PTHR34218:SF4">
    <property type="entry name" value="ACYL-HOMOSERINE LACTONE ACYLASE QUIP"/>
    <property type="match status" value="1"/>
</dbReference>
<evidence type="ECO:0000256" key="5">
    <source>
        <dbReference type="PIRSR" id="PIRSR001227-1"/>
    </source>
</evidence>
<gene>
    <name evidence="7" type="ORF">AT705_12020</name>
</gene>
<evidence type="ECO:0000256" key="1">
    <source>
        <dbReference type="ARBA" id="ARBA00006586"/>
    </source>
</evidence>
<dbReference type="EMBL" id="CP013611">
    <property type="protein sequence ID" value="ALU43613.1"/>
    <property type="molecule type" value="Genomic_DNA"/>
</dbReference>
<dbReference type="InterPro" id="IPR029055">
    <property type="entry name" value="Ntn_hydrolases_N"/>
</dbReference>
<feature type="binding site" evidence="6">
    <location>
        <position position="357"/>
    </location>
    <ligand>
        <name>Ca(2+)</name>
        <dbReference type="ChEBI" id="CHEBI:29108"/>
    </ligand>
</feature>
<dbReference type="GO" id="GO:0046872">
    <property type="term" value="F:metal ion binding"/>
    <property type="evidence" value="ECO:0007669"/>
    <property type="project" value="UniProtKB-KW"/>
</dbReference>
<keyword evidence="2" id="KW-0378">Hydrolase</keyword>
<feature type="binding site" evidence="6">
    <location>
        <position position="354"/>
    </location>
    <ligand>
        <name>Ca(2+)</name>
        <dbReference type="ChEBI" id="CHEBI:29108"/>
    </ligand>
</feature>
<comment type="cofactor">
    <cofactor evidence="6">
        <name>Ca(2+)</name>
        <dbReference type="ChEBI" id="CHEBI:29108"/>
    </cofactor>
    <text evidence="6">Binds 1 Ca(2+) ion per dimer.</text>
</comment>
<dbReference type="InterPro" id="IPR043146">
    <property type="entry name" value="Penicillin_amidase_N_B-knob"/>
</dbReference>
<dbReference type="Gene3D" id="3.60.20.10">
    <property type="entry name" value="Glutamine Phosphoribosylpyrophosphate, subunit 1, domain 1"/>
    <property type="match status" value="1"/>
</dbReference>
<evidence type="ECO:0000256" key="6">
    <source>
        <dbReference type="PIRSR" id="PIRSR001227-2"/>
    </source>
</evidence>
<protein>
    <submittedName>
        <fullName evidence="7">Penicillin amidase</fullName>
    </submittedName>
</protein>
<dbReference type="Proteomes" id="UP000069015">
    <property type="component" value="Chromosome 1"/>
</dbReference>
<dbReference type="PANTHER" id="PTHR34218">
    <property type="entry name" value="PEPTIDASE S45 PENICILLIN AMIDASE"/>
    <property type="match status" value="1"/>
</dbReference>
<comment type="subunit">
    <text evidence="4">Heterodimer of an alpha subunit and a beta subunit processed from the same precursor.</text>
</comment>
<dbReference type="AlphaFoldDB" id="A0A0U2P988"/>
<evidence type="ECO:0000313" key="7">
    <source>
        <dbReference type="EMBL" id="ALU43613.1"/>
    </source>
</evidence>
<dbReference type="GO" id="GO:0017000">
    <property type="term" value="P:antibiotic biosynthetic process"/>
    <property type="evidence" value="ECO:0007669"/>
    <property type="project" value="InterPro"/>
</dbReference>
<accession>A0A0U2P988</accession>
<dbReference type="PIRSF" id="PIRSF001227">
    <property type="entry name" value="Pen_acylase"/>
    <property type="match status" value="1"/>
</dbReference>
<sequence>MSTKRKYSKVKKALLLSGLSTMVVASCTSYWLWARLNSALPLLNGEVTIPHVEHEVVIDRDRNGLPSIVAHTRTDAARAMGFLHAQERFFQMDFLRRKAAGELSALFGESFINADKEARLHQFKHSAHQAYNNLDKQHKAVLDAYVEGVNSGLDKLKSAPFEYAVLKATPATWLPEDSFLVSFAMFMEMQGRDYHNALYLNKLQQTLPQALVDFLVPLGTSWDKPLDAQQIATAPMPDADVYSLAESEESGQHTLALTEHQQSLYALTLKDTPSVAGSNNWAVSGDNTLSGKALVANDMHLNLTVPNIWYRVEYSWQEAAKEHQLSGISLPGLPLMIAGSNQHIAWGFTNSMGDWSDLLRIPAEKSEALVTPVTQTIDVKDATPIEFVVDMTPYGPVVEREENGDLLVLRWVAHSPTAVNLGLFDVELATSVDASLPLFNDAHMTHLNVVVGDEQGNIGWTMLGALPERAHSVWAPVAYDNDKYVWSGFLDSAHYPKRMNPESGFLFTANARVVSGDELDVIGRENYALGARANQIHDGLRVMHEPSEAQMLRTQLDSRAIFLQRWQYLLLSILDEEFLAEHPELTEYREIVNNWNGKATKESTGYLLVRAFRTQVARRVFGGILNDVHERNPDSNVFDYFSLTSQWEGPLWQLVNEQPAHLLNTRYDSWQGLYADALSFLNNHFNNTHGTIANAKWGDYNKVAISHPVAGALPLIGKFFNIPEYGADGDINMPLVQEQNFGASMRMGVTPGEEQSGFFHMPVGQASNPMSPYWLAGHKDWQEGVFSSFLPQETEYSLKLIPAEHKE</sequence>
<proteinExistence type="inferred from homology"/>
<name>A0A0U2P988_9GAMM</name>
<dbReference type="InterPro" id="IPR043147">
    <property type="entry name" value="Penicillin_amidase_A-knob"/>
</dbReference>
<dbReference type="SUPFAM" id="SSF56235">
    <property type="entry name" value="N-terminal nucleophile aminohydrolases (Ntn hydrolases)"/>
    <property type="match status" value="1"/>
</dbReference>
<dbReference type="CDD" id="cd03747">
    <property type="entry name" value="Ntn_PGA_like"/>
    <property type="match status" value="1"/>
</dbReference>
<dbReference type="Gene3D" id="1.10.1400.10">
    <property type="match status" value="1"/>
</dbReference>
<keyword evidence="6" id="KW-0106">Calcium</keyword>
<dbReference type="PROSITE" id="PS51257">
    <property type="entry name" value="PROKAR_LIPOPROTEIN"/>
    <property type="match status" value="1"/>
</dbReference>
<evidence type="ECO:0000256" key="3">
    <source>
        <dbReference type="ARBA" id="ARBA00023145"/>
    </source>
</evidence>
<dbReference type="KEGG" id="prr:AT705_12020"/>
<reference evidence="7 8" key="1">
    <citation type="submission" date="2015-12" db="EMBL/GenBank/DDBJ databases">
        <title>Complete genome sequence of Pseudoalteromonas rubra SCSIO 6842, harboring a conjugative plasmid.</title>
        <authorList>
            <person name="Li B."/>
            <person name="Wang X."/>
        </authorList>
    </citation>
    <scope>NUCLEOTIDE SEQUENCE [LARGE SCALE GENOMIC DNA]</scope>
    <source>
        <strain evidence="7 8">SCSIO 6842</strain>
    </source>
</reference>
<dbReference type="Gene3D" id="2.30.120.10">
    <property type="match status" value="1"/>
</dbReference>
<evidence type="ECO:0000256" key="4">
    <source>
        <dbReference type="ARBA" id="ARBA00038735"/>
    </source>
</evidence>
<keyword evidence="3" id="KW-0865">Zymogen</keyword>
<feature type="active site" description="Nucleophile" evidence="5">
    <location>
        <position position="278"/>
    </location>
</feature>
<evidence type="ECO:0000256" key="2">
    <source>
        <dbReference type="ARBA" id="ARBA00022801"/>
    </source>
</evidence>
<dbReference type="InterPro" id="IPR002692">
    <property type="entry name" value="S45"/>
</dbReference>
<organism evidence="7 8">
    <name type="scientific">Pseudoalteromonas rubra</name>
    <dbReference type="NCBI Taxonomy" id="43658"/>
    <lineage>
        <taxon>Bacteria</taxon>
        <taxon>Pseudomonadati</taxon>
        <taxon>Pseudomonadota</taxon>
        <taxon>Gammaproteobacteria</taxon>
        <taxon>Alteromonadales</taxon>
        <taxon>Pseudoalteromonadaceae</taxon>
        <taxon>Pseudoalteromonas</taxon>
    </lineage>
</organism>
<comment type="similarity">
    <text evidence="1">Belongs to the peptidase S45 family.</text>
</comment>